<accession>A0A3Q0L1B7</accession>
<reference evidence="1 2" key="3">
    <citation type="journal article" date="2011" name="Mol. Syst. Biol.">
        <title>Integrative genome-scale metabolic analysis of Vibrio vulnificus for drug targeting and discovery.</title>
        <authorList>
            <person name="Kim H.U."/>
            <person name="Kim S.Y."/>
            <person name="Jeong H."/>
            <person name="Kim T.Y."/>
            <person name="Kim J.J."/>
            <person name="Choy H.E."/>
            <person name="Yi K.Y."/>
            <person name="Rhee J.H."/>
            <person name="Lee S.Y."/>
        </authorList>
    </citation>
    <scope>NUCLEOTIDE SEQUENCE [LARGE SCALE GENOMIC DNA]</scope>
    <source>
        <strain evidence="1 2">CMCP6</strain>
    </source>
</reference>
<dbReference type="Proteomes" id="UP000002275">
    <property type="component" value="Chromosome I"/>
</dbReference>
<gene>
    <name evidence="1" type="ordered locus">VV1_0099</name>
</gene>
<name>A0A3Q0L1B7_VIBVU</name>
<organism evidence="1 2">
    <name type="scientific">Vibrio vulnificus (strain CMCP6)</name>
    <dbReference type="NCBI Taxonomy" id="216895"/>
    <lineage>
        <taxon>Bacteria</taxon>
        <taxon>Pseudomonadati</taxon>
        <taxon>Pseudomonadota</taxon>
        <taxon>Gammaproteobacteria</taxon>
        <taxon>Vibrionales</taxon>
        <taxon>Vibrionaceae</taxon>
        <taxon>Vibrio</taxon>
    </lineage>
</organism>
<evidence type="ECO:0000313" key="2">
    <source>
        <dbReference type="Proteomes" id="UP000002275"/>
    </source>
</evidence>
<reference evidence="1 2" key="2">
    <citation type="journal article" date="2003" name="Infect. Immun.">
        <title>Characterization and pathogenic significance of Vibrio vulnificus antigens preferentially expressed in septicemic patients.</title>
        <authorList>
            <person name="Kim Y.R."/>
            <person name="Lee S.E."/>
            <person name="Kim C.M."/>
            <person name="Kim S.Y."/>
            <person name="Shin E.K."/>
            <person name="Shin D.H."/>
            <person name="Chung S.S."/>
            <person name="Choy H.E."/>
            <person name="Progulske-Fox A."/>
            <person name="Hillman J.D."/>
            <person name="Handfield M."/>
            <person name="Rhee J.H."/>
        </authorList>
    </citation>
    <scope>NUCLEOTIDE SEQUENCE [LARGE SCALE GENOMIC DNA]</scope>
    <source>
        <strain evidence="1 2">CMCP6</strain>
    </source>
</reference>
<dbReference type="KEGG" id="vvu:VV1_0099"/>
<dbReference type="EMBL" id="AE016795">
    <property type="protein sequence ID" value="AAO08638.1"/>
    <property type="molecule type" value="Genomic_DNA"/>
</dbReference>
<dbReference type="RefSeq" id="WP_011078218.1">
    <property type="nucleotide sequence ID" value="NC_004459.3"/>
</dbReference>
<proteinExistence type="predicted"/>
<evidence type="ECO:0000313" key="1">
    <source>
        <dbReference type="EMBL" id="AAO08638.1"/>
    </source>
</evidence>
<dbReference type="AlphaFoldDB" id="A0A3Q0L1B7"/>
<sequence length="161" mass="18532">MWTPEEPLLLETLDTDVDQRFSIYYQDETVEVSRYEVTFSPYFPDVFSAQTSAQSAEVLIHDMPLLFRPQFIEYLENGVLTRVFSWPDLPPGKDLVEFRPSEQSTITVSVTVEAYGTQTDDTGQETEFFTSRSWNVVLHHDYSSGKQKLEEYMHASSIPTG</sequence>
<protein>
    <submittedName>
        <fullName evidence="1">Uncharacterized protein</fullName>
    </submittedName>
</protein>
<reference evidence="2" key="1">
    <citation type="submission" date="2002-12" db="EMBL/GenBank/DDBJ databases">
        <title>Complete genome sequence of Vibrio vulnificus CMCP6.</title>
        <authorList>
            <person name="Rhee J.H."/>
            <person name="Kim S.Y."/>
            <person name="Chung S.S."/>
            <person name="Kim J.J."/>
            <person name="Moon Y.H."/>
            <person name="Jeong H."/>
            <person name="Choy H.E."/>
        </authorList>
    </citation>
    <scope>NUCLEOTIDE SEQUENCE [LARGE SCALE GENOMIC DNA]</scope>
    <source>
        <strain evidence="2">CMCP6</strain>
    </source>
</reference>